<dbReference type="GO" id="GO:0015188">
    <property type="term" value="F:L-isoleucine transmembrane transporter activity"/>
    <property type="evidence" value="ECO:0007669"/>
    <property type="project" value="TreeGrafter"/>
</dbReference>
<feature type="transmembrane region" description="Helical" evidence="9">
    <location>
        <begin position="196"/>
        <end position="216"/>
    </location>
</feature>
<feature type="transmembrane region" description="Helical" evidence="9">
    <location>
        <begin position="335"/>
        <end position="358"/>
    </location>
</feature>
<evidence type="ECO:0000256" key="8">
    <source>
        <dbReference type="ARBA" id="ARBA00023136"/>
    </source>
</evidence>
<dbReference type="EMBL" id="LT906449">
    <property type="protein sequence ID" value="SNV10801.1"/>
    <property type="molecule type" value="Genomic_DNA"/>
</dbReference>
<dbReference type="EMBL" id="CP014227">
    <property type="protein sequence ID" value="AMD84397.1"/>
    <property type="molecule type" value="Genomic_DNA"/>
</dbReference>
<feature type="transmembrane region" description="Helical" evidence="9">
    <location>
        <begin position="148"/>
        <end position="166"/>
    </location>
</feature>
<feature type="transmembrane region" description="Helical" evidence="9">
    <location>
        <begin position="41"/>
        <end position="64"/>
    </location>
</feature>
<feature type="transmembrane region" description="Helical" evidence="9">
    <location>
        <begin position="85"/>
        <end position="106"/>
    </location>
</feature>
<organism evidence="11 13">
    <name type="scientific">Capnocytophaga haemolytica</name>
    <dbReference type="NCBI Taxonomy" id="45243"/>
    <lineage>
        <taxon>Bacteria</taxon>
        <taxon>Pseudomonadati</taxon>
        <taxon>Bacteroidota</taxon>
        <taxon>Flavobacteriia</taxon>
        <taxon>Flavobacteriales</taxon>
        <taxon>Flavobacteriaceae</taxon>
        <taxon>Capnocytophaga</taxon>
    </lineage>
</organism>
<dbReference type="Proteomes" id="UP000065822">
    <property type="component" value="Chromosome"/>
</dbReference>
<dbReference type="Pfam" id="PF05525">
    <property type="entry name" value="Branch_AA_trans"/>
    <property type="match status" value="1"/>
</dbReference>
<feature type="transmembrane region" description="Helical" evidence="9">
    <location>
        <begin position="228"/>
        <end position="248"/>
    </location>
</feature>
<evidence type="ECO:0000256" key="4">
    <source>
        <dbReference type="ARBA" id="ARBA00022475"/>
    </source>
</evidence>
<accession>A0AAX2H030</accession>
<protein>
    <submittedName>
        <fullName evidence="11">LIV-II</fullName>
    </submittedName>
</protein>
<evidence type="ECO:0000313" key="11">
    <source>
        <dbReference type="EMBL" id="SNV10801.1"/>
    </source>
</evidence>
<comment type="subcellular location">
    <subcellularLocation>
        <location evidence="1">Cell membrane</location>
        <topology evidence="1">Multi-pass membrane protein</topology>
    </subcellularLocation>
</comment>
<dbReference type="Proteomes" id="UP000215539">
    <property type="component" value="Chromosome 1"/>
</dbReference>
<dbReference type="KEGG" id="chg:AXF12_01905"/>
<evidence type="ECO:0000256" key="5">
    <source>
        <dbReference type="ARBA" id="ARBA00022692"/>
    </source>
</evidence>
<sequence length="443" mass="48733">MKKETKLLTITTVGFALFSMFFGAGNLVVPPYIGLQVGSQWVYALLGFLLTTVITSFLAVIMIARVGTSFADLRQFMPKWVVDTLNLLIIISIGPLICIPRTGALTYEVAVAPILPQVPLWVFELFYFVLVLVLSISKSKIVDIIGRWLTPLLLLCLAILIVKGVLNAEAIDQQSAVSAGDAFRLGFKEGYQTLDVLAAIPFAGLIIVALTMKGYTTDRQRIEMSLKSGLVAAVSLMLIYTGLMYLGVTTDYAGGGEVERSQLLKYISDAILGSWGSLVMASAIGVACLTSAIALASGMGEILEQTTKGKMSYKLGVVACCVVSFVLSLNKVDTIIAYAGSILLFIYPIVFTIILYVLLFSKYVKSKLPYVMAVLTTAVVVTWTAIYNQWDVFQGIYWMTAVKSAMPLMDYLLEWLVPSFLAFVFFAFTEKYWVKWFSKSNRE</sequence>
<reference evidence="10 12" key="1">
    <citation type="submission" date="2016-02" db="EMBL/GenBank/DDBJ databases">
        <authorList>
            <person name="Holder M.E."/>
            <person name="Ajami N.J."/>
            <person name="Petrosino J.F."/>
        </authorList>
    </citation>
    <scope>NUCLEOTIDE SEQUENCE [LARGE SCALE GENOMIC DNA]</scope>
    <source>
        <strain evidence="10 12">CCUG 32990</strain>
    </source>
</reference>
<evidence type="ECO:0000256" key="1">
    <source>
        <dbReference type="ARBA" id="ARBA00004651"/>
    </source>
</evidence>
<evidence type="ECO:0000256" key="7">
    <source>
        <dbReference type="ARBA" id="ARBA00022989"/>
    </source>
</evidence>
<feature type="transmembrane region" description="Helical" evidence="9">
    <location>
        <begin position="415"/>
        <end position="434"/>
    </location>
</feature>
<keyword evidence="12" id="KW-1185">Reference proteome</keyword>
<dbReference type="GO" id="GO:0015820">
    <property type="term" value="P:L-leucine transport"/>
    <property type="evidence" value="ECO:0007669"/>
    <property type="project" value="TreeGrafter"/>
</dbReference>
<keyword evidence="4" id="KW-1003">Cell membrane</keyword>
<keyword evidence="6" id="KW-0029">Amino-acid transport</keyword>
<dbReference type="Gene3D" id="1.20.1740.10">
    <property type="entry name" value="Amino acid/polyamine transporter I"/>
    <property type="match status" value="1"/>
</dbReference>
<evidence type="ECO:0000256" key="2">
    <source>
        <dbReference type="ARBA" id="ARBA00008540"/>
    </source>
</evidence>
<feature type="transmembrane region" description="Helical" evidence="9">
    <location>
        <begin position="275"/>
        <end position="299"/>
    </location>
</feature>
<proteinExistence type="inferred from homology"/>
<dbReference type="AlphaFoldDB" id="A0AAX2H030"/>
<keyword evidence="7 9" id="KW-1133">Transmembrane helix</keyword>
<evidence type="ECO:0000313" key="12">
    <source>
        <dbReference type="Proteomes" id="UP000065822"/>
    </source>
</evidence>
<dbReference type="NCBIfam" id="TIGR00796">
    <property type="entry name" value="livcs"/>
    <property type="match status" value="1"/>
</dbReference>
<dbReference type="RefSeq" id="WP_066427963.1">
    <property type="nucleotide sequence ID" value="NZ_CP014227.1"/>
</dbReference>
<dbReference type="GO" id="GO:0005304">
    <property type="term" value="F:L-valine transmembrane transporter activity"/>
    <property type="evidence" value="ECO:0007669"/>
    <property type="project" value="TreeGrafter"/>
</dbReference>
<feature type="transmembrane region" description="Helical" evidence="9">
    <location>
        <begin position="311"/>
        <end position="329"/>
    </location>
</feature>
<dbReference type="GO" id="GO:0015818">
    <property type="term" value="P:isoleucine transport"/>
    <property type="evidence" value="ECO:0007669"/>
    <property type="project" value="TreeGrafter"/>
</dbReference>
<dbReference type="PANTHER" id="PTHR30588:SF0">
    <property type="entry name" value="BRANCHED-CHAIN AMINO ACID PERMEASE BRNQ"/>
    <property type="match status" value="1"/>
</dbReference>
<reference evidence="11 13" key="2">
    <citation type="submission" date="2017-06" db="EMBL/GenBank/DDBJ databases">
        <authorList>
            <consortium name="Pathogen Informatics"/>
        </authorList>
    </citation>
    <scope>NUCLEOTIDE SEQUENCE [LARGE SCALE GENOMIC DNA]</scope>
    <source>
        <strain evidence="11 13">NCTC12947</strain>
    </source>
</reference>
<evidence type="ECO:0000256" key="6">
    <source>
        <dbReference type="ARBA" id="ARBA00022970"/>
    </source>
</evidence>
<comment type="similarity">
    <text evidence="2">Belongs to the branched chain amino acid transporter family.</text>
</comment>
<dbReference type="GO" id="GO:0005886">
    <property type="term" value="C:plasma membrane"/>
    <property type="evidence" value="ECO:0007669"/>
    <property type="project" value="UniProtKB-SubCell"/>
</dbReference>
<evidence type="ECO:0000256" key="9">
    <source>
        <dbReference type="SAM" id="Phobius"/>
    </source>
</evidence>
<dbReference type="PANTHER" id="PTHR30588">
    <property type="entry name" value="BRANCHED-CHAIN AMINO ACID TRANSPORT SYSTEM 2 CARRIER PROTEIN"/>
    <property type="match status" value="1"/>
</dbReference>
<dbReference type="InterPro" id="IPR004685">
    <property type="entry name" value="Brnchd-chn_aa_trnsp_Livcs"/>
</dbReference>
<dbReference type="GO" id="GO:0015190">
    <property type="term" value="F:L-leucine transmembrane transporter activity"/>
    <property type="evidence" value="ECO:0007669"/>
    <property type="project" value="TreeGrafter"/>
</dbReference>
<feature type="transmembrane region" description="Helical" evidence="9">
    <location>
        <begin position="370"/>
        <end position="390"/>
    </location>
</feature>
<feature type="transmembrane region" description="Helical" evidence="9">
    <location>
        <begin position="7"/>
        <end position="29"/>
    </location>
</feature>
<keyword evidence="3" id="KW-0813">Transport</keyword>
<gene>
    <name evidence="11" type="primary">brnQ_2</name>
    <name evidence="10" type="ORF">AXF12_01905</name>
    <name evidence="11" type="ORF">SAMEA44541418_01371</name>
</gene>
<evidence type="ECO:0000313" key="10">
    <source>
        <dbReference type="EMBL" id="AMD84397.1"/>
    </source>
</evidence>
<keyword evidence="5 9" id="KW-0812">Transmembrane</keyword>
<evidence type="ECO:0000313" key="13">
    <source>
        <dbReference type="Proteomes" id="UP000215539"/>
    </source>
</evidence>
<keyword evidence="8 9" id="KW-0472">Membrane</keyword>
<feature type="transmembrane region" description="Helical" evidence="9">
    <location>
        <begin position="118"/>
        <end position="136"/>
    </location>
</feature>
<name>A0AAX2H030_9FLAO</name>
<evidence type="ECO:0000256" key="3">
    <source>
        <dbReference type="ARBA" id="ARBA00022448"/>
    </source>
</evidence>